<reference evidence="7 8" key="1">
    <citation type="submission" date="2024-01" db="EMBL/GenBank/DDBJ databases">
        <title>novel species in genus Adlercreutzia.</title>
        <authorList>
            <person name="Liu X."/>
        </authorList>
    </citation>
    <scope>NUCLEOTIDE SEQUENCE [LARGE SCALE GENOMIC DNA]</scope>
    <source>
        <strain evidence="7 8">R22</strain>
    </source>
</reference>
<gene>
    <name evidence="7" type="ORF">VJ920_09455</name>
</gene>
<dbReference type="PANTHER" id="PTHR37422:SF13">
    <property type="entry name" value="LIPOPOLYSACCHARIDE BIOSYNTHESIS PROTEIN PA4999-RELATED"/>
    <property type="match status" value="1"/>
</dbReference>
<evidence type="ECO:0000256" key="1">
    <source>
        <dbReference type="ARBA" id="ARBA00004141"/>
    </source>
</evidence>
<dbReference type="Pfam" id="PF04932">
    <property type="entry name" value="Wzy_C"/>
    <property type="match status" value="1"/>
</dbReference>
<keyword evidence="4 5" id="KW-0472">Membrane</keyword>
<dbReference type="RefSeq" id="WP_326454982.1">
    <property type="nucleotide sequence ID" value="NZ_JAYMFH010000014.1"/>
</dbReference>
<feature type="transmembrane region" description="Helical" evidence="5">
    <location>
        <begin position="205"/>
        <end position="220"/>
    </location>
</feature>
<dbReference type="EMBL" id="JAYMFH010000014">
    <property type="protein sequence ID" value="MEC4295537.1"/>
    <property type="molecule type" value="Genomic_DNA"/>
</dbReference>
<evidence type="ECO:0000259" key="6">
    <source>
        <dbReference type="Pfam" id="PF04932"/>
    </source>
</evidence>
<evidence type="ECO:0000313" key="8">
    <source>
        <dbReference type="Proteomes" id="UP001343724"/>
    </source>
</evidence>
<sequence>MLSDSNGSPFLYQLSIACLLIANICFYTLSTVLVYLTLCAAGLVAPVLLWVREQRRARQGFRITGAFVWLSVIYVLFVTYGVCFLRHGDFNLDMIVLAFVSNAILLIDLRGVLKAGSLSSLATPIAGVVFVCIGYVVVLGALGVQVFDKGRLGAGLSGNVNSVGVAMGIMSLLLTYFFMSERTRLTFFALVCAVLFGLLTGSKKAFIFFVFSAIIIVLMSRRPISMAIRVSVVGVILCVAVLAFPPLYNAMGHRIVEMLSQLFGIGGQYSFSTESRLGMIEEGFRIYWDFPFFGGGEKYFAAKSEWGYDYSHCNYIEVLCNFGLFGFLCFYLPLFRNFIIALSNPGIKRAHRVLCACLLGASLVSQWTMVVYSETCVMFLPLLISFVLTEKVKRNWFC</sequence>
<evidence type="ECO:0000313" key="7">
    <source>
        <dbReference type="EMBL" id="MEC4295537.1"/>
    </source>
</evidence>
<feature type="domain" description="O-antigen ligase-related" evidence="6">
    <location>
        <begin position="188"/>
        <end position="331"/>
    </location>
</feature>
<dbReference type="InterPro" id="IPR007016">
    <property type="entry name" value="O-antigen_ligase-rel_domated"/>
</dbReference>
<protein>
    <submittedName>
        <fullName evidence="7">O-antigen ligase family protein</fullName>
    </submittedName>
</protein>
<feature type="transmembrane region" description="Helical" evidence="5">
    <location>
        <begin position="370"/>
        <end position="389"/>
    </location>
</feature>
<feature type="transmembrane region" description="Helical" evidence="5">
    <location>
        <begin position="159"/>
        <end position="178"/>
    </location>
</feature>
<dbReference type="GO" id="GO:0016874">
    <property type="term" value="F:ligase activity"/>
    <property type="evidence" value="ECO:0007669"/>
    <property type="project" value="UniProtKB-KW"/>
</dbReference>
<organism evidence="7 8">
    <name type="scientific">Adlercreutzia shanghongiae</name>
    <dbReference type="NCBI Taxonomy" id="3111773"/>
    <lineage>
        <taxon>Bacteria</taxon>
        <taxon>Bacillati</taxon>
        <taxon>Actinomycetota</taxon>
        <taxon>Coriobacteriia</taxon>
        <taxon>Eggerthellales</taxon>
        <taxon>Eggerthellaceae</taxon>
        <taxon>Adlercreutzia</taxon>
    </lineage>
</organism>
<evidence type="ECO:0000256" key="5">
    <source>
        <dbReference type="SAM" id="Phobius"/>
    </source>
</evidence>
<feature type="transmembrane region" description="Helical" evidence="5">
    <location>
        <begin position="63"/>
        <end position="82"/>
    </location>
</feature>
<dbReference type="Proteomes" id="UP001343724">
    <property type="component" value="Unassembled WGS sequence"/>
</dbReference>
<feature type="transmembrane region" description="Helical" evidence="5">
    <location>
        <begin position="315"/>
        <end position="334"/>
    </location>
</feature>
<keyword evidence="7" id="KW-0436">Ligase</keyword>
<dbReference type="PANTHER" id="PTHR37422">
    <property type="entry name" value="TEICHURONIC ACID BIOSYNTHESIS PROTEIN TUAE"/>
    <property type="match status" value="1"/>
</dbReference>
<dbReference type="InterPro" id="IPR051533">
    <property type="entry name" value="WaaL-like"/>
</dbReference>
<keyword evidence="2 5" id="KW-0812">Transmembrane</keyword>
<accession>A0ABU6J129</accession>
<keyword evidence="3 5" id="KW-1133">Transmembrane helix</keyword>
<evidence type="ECO:0000256" key="3">
    <source>
        <dbReference type="ARBA" id="ARBA00022989"/>
    </source>
</evidence>
<feature type="transmembrane region" description="Helical" evidence="5">
    <location>
        <begin position="35"/>
        <end position="51"/>
    </location>
</feature>
<name>A0ABU6J129_9ACTN</name>
<evidence type="ECO:0000256" key="2">
    <source>
        <dbReference type="ARBA" id="ARBA00022692"/>
    </source>
</evidence>
<feature type="transmembrane region" description="Helical" evidence="5">
    <location>
        <begin position="125"/>
        <end position="147"/>
    </location>
</feature>
<comment type="subcellular location">
    <subcellularLocation>
        <location evidence="1">Membrane</location>
        <topology evidence="1">Multi-pass membrane protein</topology>
    </subcellularLocation>
</comment>
<keyword evidence="8" id="KW-1185">Reference proteome</keyword>
<feature type="transmembrane region" description="Helical" evidence="5">
    <location>
        <begin position="94"/>
        <end position="113"/>
    </location>
</feature>
<comment type="caution">
    <text evidence="7">The sequence shown here is derived from an EMBL/GenBank/DDBJ whole genome shotgun (WGS) entry which is preliminary data.</text>
</comment>
<feature type="transmembrane region" description="Helical" evidence="5">
    <location>
        <begin position="227"/>
        <end position="248"/>
    </location>
</feature>
<evidence type="ECO:0000256" key="4">
    <source>
        <dbReference type="ARBA" id="ARBA00023136"/>
    </source>
</evidence>
<proteinExistence type="predicted"/>